<gene>
    <name evidence="8" type="ORF">PG993_006934</name>
</gene>
<evidence type="ECO:0000256" key="1">
    <source>
        <dbReference type="ARBA" id="ARBA00022603"/>
    </source>
</evidence>
<feature type="region of interest" description="Disordered" evidence="6">
    <location>
        <begin position="248"/>
        <end position="272"/>
    </location>
</feature>
<feature type="compositionally biased region" description="Low complexity" evidence="6">
    <location>
        <begin position="1"/>
        <end position="38"/>
    </location>
</feature>
<dbReference type="InterPro" id="IPR030391">
    <property type="entry name" value="MeTrfase_TrmA_CS"/>
</dbReference>
<feature type="binding site" evidence="4">
    <location>
        <position position="435"/>
    </location>
    <ligand>
        <name>S-adenosyl-L-methionine</name>
        <dbReference type="ChEBI" id="CHEBI:59789"/>
    </ligand>
</feature>
<feature type="binding site" evidence="4">
    <location>
        <position position="414"/>
    </location>
    <ligand>
        <name>S-adenosyl-L-methionine</name>
        <dbReference type="ChEBI" id="CHEBI:59789"/>
    </ligand>
</feature>
<dbReference type="InterPro" id="IPR002792">
    <property type="entry name" value="TRAM_dom"/>
</dbReference>
<keyword evidence="3 4" id="KW-0949">S-adenosyl-L-methionine</keyword>
<dbReference type="InterPro" id="IPR010280">
    <property type="entry name" value="U5_MeTrfase_fam"/>
</dbReference>
<dbReference type="PROSITE" id="PS01231">
    <property type="entry name" value="TRMA_2"/>
    <property type="match status" value="1"/>
</dbReference>
<proteinExistence type="inferred from homology"/>
<protein>
    <submittedName>
        <fullName evidence="8">tRNA (Uracil(54)-C(5))-methyltransferase</fullName>
    </submittedName>
</protein>
<dbReference type="EMBL" id="JAQQWK010000006">
    <property type="protein sequence ID" value="KAK8038523.1"/>
    <property type="molecule type" value="Genomic_DNA"/>
</dbReference>
<evidence type="ECO:0000256" key="6">
    <source>
        <dbReference type="SAM" id="MobiDB-lite"/>
    </source>
</evidence>
<dbReference type="Proteomes" id="UP001444661">
    <property type="component" value="Unassembled WGS sequence"/>
</dbReference>
<dbReference type="InterPro" id="IPR012340">
    <property type="entry name" value="NA-bd_OB-fold"/>
</dbReference>
<dbReference type="PANTHER" id="PTHR11061">
    <property type="entry name" value="RNA M5U METHYLTRANSFERASE"/>
    <property type="match status" value="1"/>
</dbReference>
<comment type="similarity">
    <text evidence="4">Belongs to the class I-like SAM-binding methyltransferase superfamily. RNA M5U methyltransferase family.</text>
</comment>
<dbReference type="PROSITE" id="PS51622">
    <property type="entry name" value="SAM_MT_RNA_M5U_2"/>
    <property type="match status" value="1"/>
</dbReference>
<evidence type="ECO:0000256" key="5">
    <source>
        <dbReference type="PROSITE-ProRule" id="PRU10015"/>
    </source>
</evidence>
<keyword evidence="9" id="KW-1185">Reference proteome</keyword>
<dbReference type="InterPro" id="IPR025795">
    <property type="entry name" value="tRNA_(uracil-5-)_MeTrfase"/>
</dbReference>
<feature type="domain" description="TRAM" evidence="7">
    <location>
        <begin position="106"/>
        <end position="167"/>
    </location>
</feature>
<evidence type="ECO:0000256" key="4">
    <source>
        <dbReference type="PROSITE-ProRule" id="PRU01024"/>
    </source>
</evidence>
<dbReference type="CDD" id="cd02440">
    <property type="entry name" value="AdoMet_MTases"/>
    <property type="match status" value="1"/>
</dbReference>
<feature type="active site" evidence="5">
    <location>
        <position position="512"/>
    </location>
</feature>
<reference evidence="8 9" key="1">
    <citation type="submission" date="2023-01" db="EMBL/GenBank/DDBJ databases">
        <title>Analysis of 21 Apiospora genomes using comparative genomics revels a genus with tremendous synthesis potential of carbohydrate active enzymes and secondary metabolites.</title>
        <authorList>
            <person name="Sorensen T."/>
        </authorList>
    </citation>
    <scope>NUCLEOTIDE SEQUENCE [LARGE SCALE GENOMIC DNA]</scope>
    <source>
        <strain evidence="8 9">CBS 33761</strain>
    </source>
</reference>
<sequence length="600" mass="65586">MSDSPAAAAAAAAPAAPAAVSAPPPQGNQGTAAAGTAPRQQGKRPFKQNGGGQNKHNKKKMRKRERDMKSGSHEEILALDIKALLESQKANESEDALVAAAEEPPLPEQGSHIDVEVVELSSTGDGLAQLKGSKQVYVVPFSVPGDVVKVKAYRHMQEGYTIADFISVVKPSPLRDDARISCKYFATCSGCQFQMLDYAEQLRLKRRIVEKAYRNFSELPPELIPAIQDTIGSPLQYGYRTKLTPHFDGPSGWSRGKNPFTSRPPIGYMPKGSRKTIDIEDCPIGTDAVRVGMKKERERMETEFGKYTRGSTILLRESTKRVSKDAAPESETSPIPSDAVVVESDRHTDYKTCVTDNKGMSTEYIDDFVFHNPAGSFFQNNNSILPPFTDYIRQHILPKPNAESSPIKYLVDAYSGSGLFTITLSSQFQQSVGIDIAEQSIEYARKNATANRLPDSQAKFIAADANELFQSLGEYPPDETVVMLDPPRKGCDANFINQLLRFGPKRVVYVSCNVHTQARDVGHLVRGETGEAGEAAAADSDKGGKKVRYDIESLIGFDFFPQTGHVEGVAVLNRVDVEESQNTEMKGVEGEATQEVTTQA</sequence>
<evidence type="ECO:0000256" key="3">
    <source>
        <dbReference type="ARBA" id="ARBA00022691"/>
    </source>
</evidence>
<keyword evidence="1 4" id="KW-0489">Methyltransferase</keyword>
<evidence type="ECO:0000256" key="2">
    <source>
        <dbReference type="ARBA" id="ARBA00022679"/>
    </source>
</evidence>
<dbReference type="PROSITE" id="PS01230">
    <property type="entry name" value="TRMA_1"/>
    <property type="match status" value="1"/>
</dbReference>
<organism evidence="8 9">
    <name type="scientific">Apiospora rasikravindrae</name>
    <dbReference type="NCBI Taxonomy" id="990691"/>
    <lineage>
        <taxon>Eukaryota</taxon>
        <taxon>Fungi</taxon>
        <taxon>Dikarya</taxon>
        <taxon>Ascomycota</taxon>
        <taxon>Pezizomycotina</taxon>
        <taxon>Sordariomycetes</taxon>
        <taxon>Xylariomycetidae</taxon>
        <taxon>Amphisphaeriales</taxon>
        <taxon>Apiosporaceae</taxon>
        <taxon>Apiospora</taxon>
    </lineage>
</organism>
<evidence type="ECO:0000313" key="9">
    <source>
        <dbReference type="Proteomes" id="UP001444661"/>
    </source>
</evidence>
<dbReference type="Pfam" id="PF01938">
    <property type="entry name" value="TRAM"/>
    <property type="match status" value="1"/>
</dbReference>
<dbReference type="SUPFAM" id="SSF53335">
    <property type="entry name" value="S-adenosyl-L-methionine-dependent methyltransferases"/>
    <property type="match status" value="1"/>
</dbReference>
<feature type="region of interest" description="Disordered" evidence="6">
    <location>
        <begin position="580"/>
        <end position="600"/>
    </location>
</feature>
<feature type="compositionally biased region" description="Basic and acidic residues" evidence="6">
    <location>
        <begin position="64"/>
        <end position="73"/>
    </location>
</feature>
<feature type="active site" description="Nucleophile" evidence="4">
    <location>
        <position position="512"/>
    </location>
</feature>
<dbReference type="PANTHER" id="PTHR11061:SF30">
    <property type="entry name" value="TRNA (URACIL(54)-C(5))-METHYLTRANSFERASE"/>
    <property type="match status" value="1"/>
</dbReference>
<feature type="region of interest" description="Disordered" evidence="6">
    <location>
        <begin position="1"/>
        <end position="73"/>
    </location>
</feature>
<dbReference type="Gene3D" id="2.40.50.140">
    <property type="entry name" value="Nucleic acid-binding proteins"/>
    <property type="match status" value="1"/>
</dbReference>
<dbReference type="Pfam" id="PF05958">
    <property type="entry name" value="tRNA_U5-meth_tr"/>
    <property type="match status" value="1"/>
</dbReference>
<dbReference type="InterPro" id="IPR029063">
    <property type="entry name" value="SAM-dependent_MTases_sf"/>
</dbReference>
<feature type="binding site" evidence="4">
    <location>
        <position position="485"/>
    </location>
    <ligand>
        <name>S-adenosyl-L-methionine</name>
        <dbReference type="ChEBI" id="CHEBI:59789"/>
    </ligand>
</feature>
<accession>A0ABR1SY99</accession>
<comment type="caution">
    <text evidence="8">The sequence shown here is derived from an EMBL/GenBank/DDBJ whole genome shotgun (WGS) entry which is preliminary data.</text>
</comment>
<dbReference type="PROSITE" id="PS50926">
    <property type="entry name" value="TRAM"/>
    <property type="match status" value="1"/>
</dbReference>
<dbReference type="InterPro" id="IPR030390">
    <property type="entry name" value="MeTrfase_TrmA_AS"/>
</dbReference>
<name>A0ABR1SY99_9PEZI</name>
<evidence type="ECO:0000313" key="8">
    <source>
        <dbReference type="EMBL" id="KAK8038523.1"/>
    </source>
</evidence>
<dbReference type="SUPFAM" id="SSF50249">
    <property type="entry name" value="Nucleic acid-binding proteins"/>
    <property type="match status" value="1"/>
</dbReference>
<dbReference type="Gene3D" id="3.40.50.150">
    <property type="entry name" value="Vaccinia Virus protein VP39"/>
    <property type="match status" value="2"/>
</dbReference>
<dbReference type="PROSITE" id="PS51687">
    <property type="entry name" value="SAM_MT_RNA_M5U"/>
    <property type="match status" value="1"/>
</dbReference>
<evidence type="ECO:0000259" key="7">
    <source>
        <dbReference type="PROSITE" id="PS50926"/>
    </source>
</evidence>
<feature type="binding site" evidence="4">
    <location>
        <position position="379"/>
    </location>
    <ligand>
        <name>S-adenosyl-L-methionine</name>
        <dbReference type="ChEBI" id="CHEBI:59789"/>
    </ligand>
</feature>
<keyword evidence="2 4" id="KW-0808">Transferase</keyword>